<feature type="region of interest" description="Disordered" evidence="6">
    <location>
        <begin position="25"/>
        <end position="44"/>
    </location>
</feature>
<dbReference type="Pfam" id="PF01547">
    <property type="entry name" value="SBP_bac_1"/>
    <property type="match status" value="1"/>
</dbReference>
<comment type="caution">
    <text evidence="8">The sequence shown here is derived from an EMBL/GenBank/DDBJ whole genome shotgun (WGS) entry which is preliminary data.</text>
</comment>
<gene>
    <name evidence="8" type="ORF">ICC18_01030</name>
</gene>
<proteinExistence type="predicted"/>
<dbReference type="Proteomes" id="UP000650466">
    <property type="component" value="Unassembled WGS sequence"/>
</dbReference>
<keyword evidence="9" id="KW-1185">Reference proteome</keyword>
<reference evidence="8" key="1">
    <citation type="submission" date="2020-09" db="EMBL/GenBank/DDBJ databases">
        <title>Draft Genome Sequence of Paenibacillus sp. WST5.</title>
        <authorList>
            <person name="Bao Z."/>
        </authorList>
    </citation>
    <scope>NUCLEOTIDE SEQUENCE</scope>
    <source>
        <strain evidence="8">WST5</strain>
    </source>
</reference>
<dbReference type="InterPro" id="IPR050490">
    <property type="entry name" value="Bact_solute-bd_prot1"/>
</dbReference>
<accession>A0A926KM76</accession>
<keyword evidence="1" id="KW-1003">Cell membrane</keyword>
<protein>
    <submittedName>
        <fullName evidence="8">Extracellular solute-binding protein</fullName>
    </submittedName>
</protein>
<dbReference type="PANTHER" id="PTHR43649:SF33">
    <property type="entry name" value="POLYGALACTURONAN_RHAMNOGALACTURONAN-BINDING PROTEIN YTCQ"/>
    <property type="match status" value="1"/>
</dbReference>
<evidence type="ECO:0000256" key="6">
    <source>
        <dbReference type="SAM" id="MobiDB-lite"/>
    </source>
</evidence>
<dbReference type="InterPro" id="IPR006059">
    <property type="entry name" value="SBP"/>
</dbReference>
<dbReference type="Gene3D" id="3.40.190.10">
    <property type="entry name" value="Periplasmic binding protein-like II"/>
    <property type="match status" value="2"/>
</dbReference>
<evidence type="ECO:0000256" key="2">
    <source>
        <dbReference type="ARBA" id="ARBA00022729"/>
    </source>
</evidence>
<name>A0A926KM76_9BACL</name>
<sequence length="534" mass="59416">MKPKTKVVSAILSLVMLSGAAMGCSKGGENTNTSSSSEPSAITGTASYPIKTDKKLTYWGEYITVKPNMSEVPFFQEWQKRTGVPITFISPPAGQEKEGLNVLLASGDLPDMMEYDWFSFPGGPEKAISDGYILRLNDAIDKYAPNLKKYLKEHPEVDKMVKTDNGSYYTFPFIRGDAMLQVYQGPIVRKDWLDELGLKVPETIDDYYNVLKAFKEKKGVTVPLSFTGIGQFNNGAFVGAYGTNRGFFEESGKVLYGPMQSGYKEFLTTMRKWYAEGLLDKNIAAVDGKTLDANITSGATGITIGNAGGGIGKWTPVLKEKDPKAILAPAPYPVLNKGETPKFGQKDHAYTTYDNVAISGNSKNVELAVRLLDWGYSEEGHMFYNFGQEGVSYKMENGYPKYTDLLMKNPEKLAPAQAMSLYIRANSGGPFVQDKRYIEQYLTLPEQQEAIKIWAKTDSDKYSLGLSTSTSEESSELAKIMNDVNTLMDEMTLKIILGTEPVDAYDKYMEKLKSLKIDRALQIKQSAYDRYLKR</sequence>
<evidence type="ECO:0000256" key="3">
    <source>
        <dbReference type="ARBA" id="ARBA00023136"/>
    </source>
</evidence>
<keyword evidence="5" id="KW-0449">Lipoprotein</keyword>
<dbReference type="SUPFAM" id="SSF53850">
    <property type="entry name" value="Periplasmic binding protein-like II"/>
    <property type="match status" value="1"/>
</dbReference>
<feature type="chain" id="PRO_5039204562" evidence="7">
    <location>
        <begin position="24"/>
        <end position="534"/>
    </location>
</feature>
<feature type="signal peptide" evidence="7">
    <location>
        <begin position="1"/>
        <end position="23"/>
    </location>
</feature>
<evidence type="ECO:0000256" key="1">
    <source>
        <dbReference type="ARBA" id="ARBA00022475"/>
    </source>
</evidence>
<evidence type="ECO:0000256" key="7">
    <source>
        <dbReference type="SAM" id="SignalP"/>
    </source>
</evidence>
<keyword evidence="3" id="KW-0472">Membrane</keyword>
<dbReference type="PROSITE" id="PS51257">
    <property type="entry name" value="PROKAR_LIPOPROTEIN"/>
    <property type="match status" value="1"/>
</dbReference>
<evidence type="ECO:0000256" key="4">
    <source>
        <dbReference type="ARBA" id="ARBA00023139"/>
    </source>
</evidence>
<keyword evidence="2 7" id="KW-0732">Signal</keyword>
<evidence type="ECO:0000313" key="8">
    <source>
        <dbReference type="EMBL" id="MBD0378704.1"/>
    </source>
</evidence>
<feature type="compositionally biased region" description="Low complexity" evidence="6">
    <location>
        <begin position="27"/>
        <end position="40"/>
    </location>
</feature>
<evidence type="ECO:0000313" key="9">
    <source>
        <dbReference type="Proteomes" id="UP000650466"/>
    </source>
</evidence>
<evidence type="ECO:0000256" key="5">
    <source>
        <dbReference type="ARBA" id="ARBA00023288"/>
    </source>
</evidence>
<dbReference type="RefSeq" id="WP_188172524.1">
    <property type="nucleotide sequence ID" value="NZ_JACVVD010000001.1"/>
</dbReference>
<dbReference type="EMBL" id="JACVVD010000001">
    <property type="protein sequence ID" value="MBD0378704.1"/>
    <property type="molecule type" value="Genomic_DNA"/>
</dbReference>
<keyword evidence="4" id="KW-0564">Palmitate</keyword>
<organism evidence="8 9">
    <name type="scientific">Paenibacillus sedimenti</name>
    <dbReference type="NCBI Taxonomy" id="2770274"/>
    <lineage>
        <taxon>Bacteria</taxon>
        <taxon>Bacillati</taxon>
        <taxon>Bacillota</taxon>
        <taxon>Bacilli</taxon>
        <taxon>Bacillales</taxon>
        <taxon>Paenibacillaceae</taxon>
        <taxon>Paenibacillus</taxon>
    </lineage>
</organism>
<dbReference type="AlphaFoldDB" id="A0A926KM76"/>
<dbReference type="PANTHER" id="PTHR43649">
    <property type="entry name" value="ARABINOSE-BINDING PROTEIN-RELATED"/>
    <property type="match status" value="1"/>
</dbReference>